<feature type="region of interest" description="Disordered" evidence="3">
    <location>
        <begin position="1"/>
        <end position="79"/>
    </location>
</feature>
<dbReference type="NCBIfam" id="TIGR00756">
    <property type="entry name" value="PPR"/>
    <property type="match status" value="2"/>
</dbReference>
<dbReference type="InterPro" id="IPR011990">
    <property type="entry name" value="TPR-like_helical_dom_sf"/>
</dbReference>
<evidence type="ECO:0000313" key="5">
    <source>
        <dbReference type="EMBL" id="CAK9046117.1"/>
    </source>
</evidence>
<accession>A0ABP0M435</accession>
<evidence type="ECO:0008006" key="7">
    <source>
        <dbReference type="Google" id="ProtNLM"/>
    </source>
</evidence>
<evidence type="ECO:0000313" key="4">
    <source>
        <dbReference type="EMBL" id="CAK9045512.1"/>
    </source>
</evidence>
<keyword evidence="1" id="KW-0677">Repeat</keyword>
<dbReference type="Gene3D" id="1.25.40.10">
    <property type="entry name" value="Tetratricopeptide repeat domain"/>
    <property type="match status" value="2"/>
</dbReference>
<dbReference type="EMBL" id="CAXAMN010015335">
    <property type="protein sequence ID" value="CAK9045512.1"/>
    <property type="molecule type" value="Genomic_DNA"/>
</dbReference>
<protein>
    <recommendedName>
        <fullName evidence="7">Pentatricopeptide repeat-containing protein, chloroplastic</fullName>
    </recommendedName>
</protein>
<dbReference type="Pfam" id="PF01535">
    <property type="entry name" value="PPR"/>
    <property type="match status" value="1"/>
</dbReference>
<evidence type="ECO:0000313" key="6">
    <source>
        <dbReference type="Proteomes" id="UP001642484"/>
    </source>
</evidence>
<evidence type="ECO:0000256" key="1">
    <source>
        <dbReference type="ARBA" id="ARBA00022737"/>
    </source>
</evidence>
<sequence length="607" mass="66592">MVAAIATEGAVVTSAEDSTAAPDTPNSSDVSVPISGASAPRRMSSGQSGRMCRVKEVQRATLERKEEVKDLHEKEGARSVPVCGRQAAVLVARPVEAVPNARGATGKSERRGSGVTASLRSGGGPARSNLARSPGPARSPTRSRPNSPEGRSGATGIKSPPRTRRKEQELLEQKALLERRIGEAQRSQVLLQRMLDEELLLRAESEGLPRLFDSLTRERRNELILQVLDALQGEDGARIAQTHRYTVGITACARAKLWQDALNLFACMPAARVEQDAVSLSAAVSSCEKSSQWQQALHLLAEMPLSSVDLTVASLNGAISSCAKGFQWQQALVLFHTMPKVQIQQDVISWNAALSSCEKCGQWQMALSLFQAMRRAQIRLDIISFSASISSCEKGRRWQETLSLFETMSSDSLQPDVISVNAGISSCEKAKRWQQAFGLLVFAQRLRLWLNLVSYNAAISACEKSNRWEQAFSLFLSMPSKQICWDSISWCSLLSSCEKAQRWSPALSALRFFRRLEPLSGGRSLADLLGFNAVISCYAAGRAWCGRNREGWSGPGRASMGLEDLATPENMGVQVLRKNLVETAMKRSCFRLCPFFIFCPFDRSEAF</sequence>
<proteinExistence type="predicted"/>
<dbReference type="InterPro" id="IPR002885">
    <property type="entry name" value="PPR_rpt"/>
</dbReference>
<evidence type="ECO:0000256" key="3">
    <source>
        <dbReference type="SAM" id="MobiDB-lite"/>
    </source>
</evidence>
<comment type="caution">
    <text evidence="4">The sequence shown here is derived from an EMBL/GenBank/DDBJ whole genome shotgun (WGS) entry which is preliminary data.</text>
</comment>
<feature type="repeat" description="PPR" evidence="2">
    <location>
        <begin position="346"/>
        <end position="380"/>
    </location>
</feature>
<feature type="repeat" description="PPR" evidence="2">
    <location>
        <begin position="381"/>
        <end position="415"/>
    </location>
</feature>
<organism evidence="4 6">
    <name type="scientific">Durusdinium trenchii</name>
    <dbReference type="NCBI Taxonomy" id="1381693"/>
    <lineage>
        <taxon>Eukaryota</taxon>
        <taxon>Sar</taxon>
        <taxon>Alveolata</taxon>
        <taxon>Dinophyceae</taxon>
        <taxon>Suessiales</taxon>
        <taxon>Symbiodiniaceae</taxon>
        <taxon>Durusdinium</taxon>
    </lineage>
</organism>
<reference evidence="4 6" key="1">
    <citation type="submission" date="2024-02" db="EMBL/GenBank/DDBJ databases">
        <authorList>
            <person name="Chen Y."/>
            <person name="Shah S."/>
            <person name="Dougan E. K."/>
            <person name="Thang M."/>
            <person name="Chan C."/>
        </authorList>
    </citation>
    <scope>NUCLEOTIDE SEQUENCE [LARGE SCALE GENOMIC DNA]</scope>
</reference>
<dbReference type="PANTHER" id="PTHR47447:SF17">
    <property type="entry name" value="OS12G0638900 PROTEIN"/>
    <property type="match status" value="1"/>
</dbReference>
<feature type="region of interest" description="Disordered" evidence="3">
    <location>
        <begin position="101"/>
        <end position="167"/>
    </location>
</feature>
<evidence type="ECO:0000256" key="2">
    <source>
        <dbReference type="PROSITE-ProRule" id="PRU00708"/>
    </source>
</evidence>
<feature type="repeat" description="PPR" evidence="2">
    <location>
        <begin position="451"/>
        <end position="485"/>
    </location>
</feature>
<dbReference type="Pfam" id="PF13041">
    <property type="entry name" value="PPR_2"/>
    <property type="match status" value="1"/>
</dbReference>
<name>A0ABP0M435_9DINO</name>
<dbReference type="PANTHER" id="PTHR47447">
    <property type="entry name" value="OS03G0856100 PROTEIN"/>
    <property type="match status" value="1"/>
</dbReference>
<gene>
    <name evidence="4" type="ORF">CCMP2556_LOCUS23763</name>
    <name evidence="5" type="ORF">CCMP2556_LOCUS24003</name>
</gene>
<dbReference type="PROSITE" id="PS51375">
    <property type="entry name" value="PPR"/>
    <property type="match status" value="3"/>
</dbReference>
<feature type="compositionally biased region" description="Basic and acidic residues" evidence="3">
    <location>
        <begin position="53"/>
        <end position="77"/>
    </location>
</feature>
<keyword evidence="6" id="KW-1185">Reference proteome</keyword>
<dbReference type="Proteomes" id="UP001642484">
    <property type="component" value="Unassembled WGS sequence"/>
</dbReference>
<dbReference type="EMBL" id="CAXAMN010015558">
    <property type="protein sequence ID" value="CAK9046117.1"/>
    <property type="molecule type" value="Genomic_DNA"/>
</dbReference>